<keyword evidence="27" id="KW-1185">Reference proteome</keyword>
<dbReference type="SMART" id="SM00082">
    <property type="entry name" value="LRRCT"/>
    <property type="match status" value="1"/>
</dbReference>
<dbReference type="CDD" id="cd09826">
    <property type="entry name" value="peroxidasin_like"/>
    <property type="match status" value="1"/>
</dbReference>
<evidence type="ECO:0000256" key="14">
    <source>
        <dbReference type="ARBA" id="ARBA00023004"/>
    </source>
</evidence>
<keyword evidence="15" id="KW-1015">Disulfide bond</keyword>
<dbReference type="InterPro" id="IPR000483">
    <property type="entry name" value="Cys-rich_flank_reg_C"/>
</dbReference>
<keyword evidence="7" id="KW-0433">Leucine-rich repeat</keyword>
<dbReference type="SMART" id="SM00408">
    <property type="entry name" value="IGc2"/>
    <property type="match status" value="3"/>
</dbReference>
<dbReference type="PROSITE" id="PS50292">
    <property type="entry name" value="PEROXIDASE_3"/>
    <property type="match status" value="1"/>
</dbReference>
<dbReference type="SUPFAM" id="SSF48113">
    <property type="entry name" value="Heme-dependent peroxidases"/>
    <property type="match status" value="1"/>
</dbReference>
<dbReference type="SMART" id="SM00013">
    <property type="entry name" value="LRRNT"/>
    <property type="match status" value="1"/>
</dbReference>
<evidence type="ECO:0000259" key="25">
    <source>
        <dbReference type="PROSITE" id="PS50835"/>
    </source>
</evidence>
<dbReference type="InterPro" id="IPR000372">
    <property type="entry name" value="LRRNT"/>
</dbReference>
<dbReference type="PANTHER" id="PTHR11475">
    <property type="entry name" value="OXIDASE/PEROXIDASE"/>
    <property type="match status" value="1"/>
</dbReference>
<dbReference type="FunFam" id="2.60.40.10:FF:001895">
    <property type="entry name" value="PeroXidasiN (Drosophila peroxidase) homolog"/>
    <property type="match status" value="1"/>
</dbReference>
<feature type="signal peptide" evidence="24">
    <location>
        <begin position="1"/>
        <end position="17"/>
    </location>
</feature>
<comment type="cofactor">
    <cofactor evidence="1">
        <name>heme b</name>
        <dbReference type="ChEBI" id="CHEBI:60344"/>
    </cofactor>
</comment>
<dbReference type="GO" id="GO:0005604">
    <property type="term" value="C:basement membrane"/>
    <property type="evidence" value="ECO:0007669"/>
    <property type="project" value="UniProtKB-ARBA"/>
</dbReference>
<feature type="domain" description="Ig-like" evidence="25">
    <location>
        <begin position="405"/>
        <end position="492"/>
    </location>
</feature>
<evidence type="ECO:0000313" key="26">
    <source>
        <dbReference type="EMBL" id="CAJ0586267.1"/>
    </source>
</evidence>
<dbReference type="GO" id="GO:0005615">
    <property type="term" value="C:extracellular space"/>
    <property type="evidence" value="ECO:0007669"/>
    <property type="project" value="TreeGrafter"/>
</dbReference>
<keyword evidence="10 24" id="KW-0732">Signal</keyword>
<dbReference type="GO" id="GO:0020037">
    <property type="term" value="F:heme binding"/>
    <property type="evidence" value="ECO:0007669"/>
    <property type="project" value="InterPro"/>
</dbReference>
<dbReference type="InterPro" id="IPR036179">
    <property type="entry name" value="Ig-like_dom_sf"/>
</dbReference>
<evidence type="ECO:0000256" key="10">
    <source>
        <dbReference type="ARBA" id="ARBA00022729"/>
    </source>
</evidence>
<dbReference type="AlphaFoldDB" id="A0AA36GI44"/>
<dbReference type="PANTHER" id="PTHR11475:SF58">
    <property type="entry name" value="PEROXIDASIN"/>
    <property type="match status" value="1"/>
</dbReference>
<dbReference type="GO" id="GO:0010975">
    <property type="term" value="P:regulation of neuron projection development"/>
    <property type="evidence" value="ECO:0007669"/>
    <property type="project" value="UniProtKB-ARBA"/>
</dbReference>
<feature type="non-terminal residue" evidence="26">
    <location>
        <position position="1"/>
    </location>
</feature>
<dbReference type="PROSITE" id="PS50835">
    <property type="entry name" value="IG_LIKE"/>
    <property type="match status" value="2"/>
</dbReference>
<dbReference type="Proteomes" id="UP001177023">
    <property type="component" value="Unassembled WGS sequence"/>
</dbReference>
<dbReference type="GO" id="GO:0046872">
    <property type="term" value="F:metal ion binding"/>
    <property type="evidence" value="ECO:0007669"/>
    <property type="project" value="UniProtKB-KW"/>
</dbReference>
<dbReference type="Pfam" id="PF03098">
    <property type="entry name" value="An_peroxidase"/>
    <property type="match status" value="1"/>
</dbReference>
<evidence type="ECO:0000256" key="24">
    <source>
        <dbReference type="SAM" id="SignalP"/>
    </source>
</evidence>
<evidence type="ECO:0000256" key="3">
    <source>
        <dbReference type="ARBA" id="ARBA00009588"/>
    </source>
</evidence>
<evidence type="ECO:0000256" key="11">
    <source>
        <dbReference type="ARBA" id="ARBA00022737"/>
    </source>
</evidence>
<reference evidence="26" key="1">
    <citation type="submission" date="2023-06" db="EMBL/GenBank/DDBJ databases">
        <authorList>
            <person name="Delattre M."/>
        </authorList>
    </citation>
    <scope>NUCLEOTIDE SEQUENCE</scope>
    <source>
        <strain evidence="26">AF72</strain>
    </source>
</reference>
<dbReference type="InterPro" id="IPR034824">
    <property type="entry name" value="Peroxidasin_peroxidase"/>
</dbReference>
<dbReference type="FunFam" id="2.60.40.10:FF:000299">
    <property type="entry name" value="protogenin isoform X2"/>
    <property type="match status" value="1"/>
</dbReference>
<dbReference type="InterPro" id="IPR003598">
    <property type="entry name" value="Ig_sub2"/>
</dbReference>
<dbReference type="Gene3D" id="1.10.640.10">
    <property type="entry name" value="Haem peroxidase domain superfamily, animal type"/>
    <property type="match status" value="1"/>
</dbReference>
<keyword evidence="16" id="KW-0325">Glycoprotein</keyword>
<dbReference type="InterPro" id="IPR032675">
    <property type="entry name" value="LRR_dom_sf"/>
</dbReference>
<evidence type="ECO:0000256" key="23">
    <source>
        <dbReference type="PIRSR" id="PIRSR619791-2"/>
    </source>
</evidence>
<evidence type="ECO:0000256" key="12">
    <source>
        <dbReference type="ARBA" id="ARBA00022837"/>
    </source>
</evidence>
<evidence type="ECO:0000256" key="8">
    <source>
        <dbReference type="ARBA" id="ARBA00022617"/>
    </source>
</evidence>
<comment type="similarity">
    <text evidence="3">Belongs to the immunoglobulin superfamily. DCC family.</text>
</comment>
<comment type="catalytic activity">
    <reaction evidence="17">
        <text>bromide + H2O2 = hypobromite + H2O</text>
        <dbReference type="Rhea" id="RHEA:66016"/>
        <dbReference type="ChEBI" id="CHEBI:15377"/>
        <dbReference type="ChEBI" id="CHEBI:15858"/>
        <dbReference type="ChEBI" id="CHEBI:16240"/>
        <dbReference type="ChEBI" id="CHEBI:29250"/>
    </reaction>
    <physiologicalReaction direction="left-to-right" evidence="17">
        <dbReference type="Rhea" id="RHEA:66017"/>
    </physiologicalReaction>
</comment>
<keyword evidence="14 23" id="KW-0408">Iron</keyword>
<comment type="catalytic activity">
    <reaction evidence="21">
        <text>hypobromite + L-tyrosyl-[protein] + H(+) = 3-bromo-L-tyrosyl-[protein] + H2O</text>
        <dbReference type="Rhea" id="RHEA:69356"/>
        <dbReference type="Rhea" id="RHEA-COMP:10136"/>
        <dbReference type="Rhea" id="RHEA-COMP:17686"/>
        <dbReference type="ChEBI" id="CHEBI:15377"/>
        <dbReference type="ChEBI" id="CHEBI:15378"/>
        <dbReference type="ChEBI" id="CHEBI:29250"/>
        <dbReference type="ChEBI" id="CHEBI:46858"/>
        <dbReference type="ChEBI" id="CHEBI:183512"/>
    </reaction>
    <physiologicalReaction direction="left-to-right" evidence="21">
        <dbReference type="Rhea" id="RHEA:69357"/>
    </physiologicalReaction>
</comment>
<evidence type="ECO:0000256" key="5">
    <source>
        <dbReference type="ARBA" id="ARBA00022530"/>
    </source>
</evidence>
<dbReference type="InterPro" id="IPR013098">
    <property type="entry name" value="Ig_I-set"/>
</dbReference>
<evidence type="ECO:0000256" key="22">
    <source>
        <dbReference type="ARBA" id="ARBA00061342"/>
    </source>
</evidence>
<keyword evidence="8 23" id="KW-0349">Heme</keyword>
<evidence type="ECO:0000256" key="4">
    <source>
        <dbReference type="ARBA" id="ARBA00022525"/>
    </source>
</evidence>
<accession>A0AA36GI44</accession>
<evidence type="ECO:0000256" key="20">
    <source>
        <dbReference type="ARBA" id="ARBA00048887"/>
    </source>
</evidence>
<evidence type="ECO:0000256" key="13">
    <source>
        <dbReference type="ARBA" id="ARBA00023002"/>
    </source>
</evidence>
<gene>
    <name evidence="26" type="ORF">MSPICULIGERA_LOCUS24274</name>
</gene>
<dbReference type="GO" id="GO:0006979">
    <property type="term" value="P:response to oxidative stress"/>
    <property type="evidence" value="ECO:0007669"/>
    <property type="project" value="InterPro"/>
</dbReference>
<evidence type="ECO:0000256" key="7">
    <source>
        <dbReference type="ARBA" id="ARBA00022614"/>
    </source>
</evidence>
<protein>
    <recommendedName>
        <fullName evidence="25">Ig-like domain-containing protein</fullName>
    </recommendedName>
</protein>
<dbReference type="InterPro" id="IPR010255">
    <property type="entry name" value="Haem_peroxidase_sf"/>
</dbReference>
<dbReference type="EMBL" id="CATQJA010002708">
    <property type="protein sequence ID" value="CAJ0586267.1"/>
    <property type="molecule type" value="Genomic_DNA"/>
</dbReference>
<feature type="chain" id="PRO_5041266165" description="Ig-like domain-containing protein" evidence="24">
    <location>
        <begin position="18"/>
        <end position="1275"/>
    </location>
</feature>
<evidence type="ECO:0000313" key="27">
    <source>
        <dbReference type="Proteomes" id="UP001177023"/>
    </source>
</evidence>
<dbReference type="Gene3D" id="3.80.10.10">
    <property type="entry name" value="Ribonuclease Inhibitor"/>
    <property type="match status" value="2"/>
</dbReference>
<comment type="subcellular location">
    <subcellularLocation>
        <location evidence="2">Secreted</location>
        <location evidence="2">Extracellular space</location>
        <location evidence="2">Extracellular matrix</location>
    </subcellularLocation>
</comment>
<keyword evidence="13" id="KW-0560">Oxidoreductase</keyword>
<evidence type="ECO:0000256" key="1">
    <source>
        <dbReference type="ARBA" id="ARBA00001970"/>
    </source>
</evidence>
<dbReference type="InterPro" id="IPR003591">
    <property type="entry name" value="Leu-rich_rpt_typical-subtyp"/>
</dbReference>
<dbReference type="Gene3D" id="2.10.70.10">
    <property type="entry name" value="Complement Module, domain 1"/>
    <property type="match status" value="1"/>
</dbReference>
<dbReference type="InterPro" id="IPR001611">
    <property type="entry name" value="Leu-rich_rpt"/>
</dbReference>
<dbReference type="InterPro" id="IPR037120">
    <property type="entry name" value="Haem_peroxidase_sf_animal"/>
</dbReference>
<keyword evidence="5" id="KW-0272">Extracellular matrix</keyword>
<comment type="catalytic activity">
    <reaction evidence="19">
        <text>L-lysyl-[collagen] + L-methionyl-[collagen] + hypobromite = [collagen]-L-lysyl-N-S-L-methionyl-[collagen] + bromide + H2O + H(+)</text>
        <dbReference type="Rhea" id="RHEA:66024"/>
        <dbReference type="Rhea" id="RHEA-COMP:12751"/>
        <dbReference type="Rhea" id="RHEA-COMP:16949"/>
        <dbReference type="Rhea" id="RHEA-COMP:16951"/>
        <dbReference type="ChEBI" id="CHEBI:15377"/>
        <dbReference type="ChEBI" id="CHEBI:15378"/>
        <dbReference type="ChEBI" id="CHEBI:15858"/>
        <dbReference type="ChEBI" id="CHEBI:16044"/>
        <dbReference type="ChEBI" id="CHEBI:29250"/>
        <dbReference type="ChEBI" id="CHEBI:29969"/>
        <dbReference type="ChEBI" id="CHEBI:166867"/>
    </reaction>
    <physiologicalReaction direction="left-to-right" evidence="19">
        <dbReference type="Rhea" id="RHEA:66025"/>
    </physiologicalReaction>
</comment>
<sequence length="1275" mass="144356">MLLIWGLFLLAAGGTVAADCPHECRCSEDTVDCSYRKLLQIPSGISTSTKTLNLRGNLLGHVSRKDLGGLRGLETLVLADNRINKIEENLLDELPQIRRVFLGRNRLRSMPALSSRLSKLKFLELKHNKLEEVDDQLMEMLPEIESMDLSHNRLQSLHSLMFKGAKAMKRLKLHRNPWACDCRLQSTAEFMRDLEEPEEHVHCFNPPDFRGENILDLKPSEFACFEALEENMGSAIQLTCPQEDVGQPIWTYQGIELEQSVSEDSWELKDNGTLLIPLGAQPGDYKCAVTYSTSPRNARQIRPTLSRMSTAPEFTFKPKDSSYREGTPVKLHCEVTGEPRPSIAWLRNRQPLVSSRKFEMTQANSVLKIYPFLEADAGTYTCIAENIHGRIEHTARIHLISSVPPAIFDPPQAASVEPGEQVTFRCRARGVPKPEISWFFEGAEMPLKQGRYQTSDDRTEMTISHVSRQDEGVYSCMAGNSVGAMMAEARLSVKGKLQVEVDKVVDDALLKNIVQQATENVNRAIANTKTQLARDGVRSTSDLKRLMKFAIPKQAVELSKSREIYEESIRLVQSHVERGDLHPKNVSYESVLAVSHVQTIMELSGCQAGIFRNPCTDMCFHNKYRSYDGQCNNLDHPMWGVSQMPLKRLLAPVYENGFNTPVGWEKNKLYNGFPMPNPRDVSRQLIATHDITPHGHLSSMVMQWGQFVDHDLTHTAPPLTRNAYTTGAVCNRTCENLEPCFNIQLPKDDPKLKMGREVKHPCIEFERSGAVCGSGETSLIFDRVTYREQLNILTSYLDGSVVYGSTEVQALELRDLFGDHGLLRFDIVSAAQKPYMPFEKDSDMDCRRNYSVDNPIRCFLAGDLRANEQLGLTSLHTIFMREHNRVAAKLLEMNVNWDGETIFQETRKLISAMIQHITYSQWLPTVLGKTGFAELIGDYMGYDPTIDPSIANAFATAAFRFGHTLINPVLKRLGKDFNPIPQGHIPLHEAFFAPERLLSEGGIDPLLRGLFASPLKLPKSNQVMNMELTEKLFPRAHEVSLDLAVMNIQRARDHGLPSWTEYRKWCKLSVPTTWEEMAIEVPDADVRNKLRTLYGHPGNIDLWVGSVVETRMPDGLVGPTFACLIADQFKRLRAGDRHWYENEGVFSKAQLQQIRKTSLARLFCDNGDDIDRVQRDVFFYPGNSTLLYEKCSMIPEINLNMWQACCEGTCSMNQDSQFTGNSRKRRSKRTCQLDDGKVKQEGESWKMEECTTCQCQNGLVWCHVKEGCQEAQKKK</sequence>
<dbReference type="SMART" id="SM00369">
    <property type="entry name" value="LRR_TYP"/>
    <property type="match status" value="4"/>
</dbReference>
<dbReference type="Pfam" id="PF13855">
    <property type="entry name" value="LRR_8"/>
    <property type="match status" value="2"/>
</dbReference>
<dbReference type="InterPro" id="IPR013783">
    <property type="entry name" value="Ig-like_fold"/>
</dbReference>
<evidence type="ECO:0000256" key="15">
    <source>
        <dbReference type="ARBA" id="ARBA00023157"/>
    </source>
</evidence>
<evidence type="ECO:0000256" key="17">
    <source>
        <dbReference type="ARBA" id="ARBA00047544"/>
    </source>
</evidence>
<dbReference type="InterPro" id="IPR019791">
    <property type="entry name" value="Haem_peroxidase_animal"/>
</dbReference>
<dbReference type="Gene3D" id="2.60.40.10">
    <property type="entry name" value="Immunoglobulins"/>
    <property type="match status" value="2"/>
</dbReference>
<feature type="domain" description="Ig-like" evidence="25">
    <location>
        <begin position="312"/>
        <end position="398"/>
    </location>
</feature>
<evidence type="ECO:0000256" key="6">
    <source>
        <dbReference type="ARBA" id="ARBA00022559"/>
    </source>
</evidence>
<comment type="similarity">
    <text evidence="22">Belongs to the peroxidase family. XPO subfamily.</text>
</comment>
<evidence type="ECO:0000256" key="2">
    <source>
        <dbReference type="ARBA" id="ARBA00004498"/>
    </source>
</evidence>
<feature type="binding site" description="axial binding residue" evidence="23">
    <location>
        <position position="963"/>
    </location>
    <ligand>
        <name>heme b</name>
        <dbReference type="ChEBI" id="CHEBI:60344"/>
    </ligand>
    <ligandPart>
        <name>Fe</name>
        <dbReference type="ChEBI" id="CHEBI:18248"/>
    </ligandPart>
</feature>
<evidence type="ECO:0000256" key="19">
    <source>
        <dbReference type="ARBA" id="ARBA00048396"/>
    </source>
</evidence>
<keyword evidence="9 23" id="KW-0479">Metal-binding</keyword>
<dbReference type="Pfam" id="PF01462">
    <property type="entry name" value="LRRNT"/>
    <property type="match status" value="1"/>
</dbReference>
<proteinExistence type="inferred from homology"/>
<dbReference type="SMART" id="SM00409">
    <property type="entry name" value="IG"/>
    <property type="match status" value="2"/>
</dbReference>
<keyword evidence="6" id="KW-0575">Peroxidase</keyword>
<dbReference type="SUPFAM" id="SSF52058">
    <property type="entry name" value="L domain-like"/>
    <property type="match status" value="1"/>
</dbReference>
<dbReference type="FunFam" id="1.10.640.10:FF:000001">
    <property type="entry name" value="Peroxidasin homolog"/>
    <property type="match status" value="1"/>
</dbReference>
<comment type="catalytic activity">
    <reaction evidence="20">
        <text>L-tyrosyl-[protein] + bromide + H2O2 + H(+) = 3-bromo-L-tyrosyl-[protein] + 2 H2O</text>
        <dbReference type="Rhea" id="RHEA:69360"/>
        <dbReference type="Rhea" id="RHEA-COMP:10136"/>
        <dbReference type="Rhea" id="RHEA-COMP:17686"/>
        <dbReference type="ChEBI" id="CHEBI:15377"/>
        <dbReference type="ChEBI" id="CHEBI:15378"/>
        <dbReference type="ChEBI" id="CHEBI:15858"/>
        <dbReference type="ChEBI" id="CHEBI:16240"/>
        <dbReference type="ChEBI" id="CHEBI:46858"/>
        <dbReference type="ChEBI" id="CHEBI:183512"/>
    </reaction>
    <physiologicalReaction direction="left-to-right" evidence="20">
        <dbReference type="Rhea" id="RHEA:69361"/>
    </physiologicalReaction>
</comment>
<comment type="catalytic activity">
    <reaction evidence="18">
        <text>L-lysyl-[collagen] + L-methionyl-[collagen] + H2O2 = [collagen]-L-lysyl-N-S-L-methionyl-[collagen] + 2 H2O + H(+)</text>
        <dbReference type="Rhea" id="RHEA:66020"/>
        <dbReference type="Rhea" id="RHEA-COMP:12751"/>
        <dbReference type="Rhea" id="RHEA-COMP:16949"/>
        <dbReference type="Rhea" id="RHEA-COMP:16951"/>
        <dbReference type="ChEBI" id="CHEBI:15377"/>
        <dbReference type="ChEBI" id="CHEBI:15378"/>
        <dbReference type="ChEBI" id="CHEBI:16044"/>
        <dbReference type="ChEBI" id="CHEBI:16240"/>
        <dbReference type="ChEBI" id="CHEBI:29969"/>
        <dbReference type="ChEBI" id="CHEBI:166867"/>
    </reaction>
    <physiologicalReaction direction="left-to-right" evidence="18">
        <dbReference type="Rhea" id="RHEA:66021"/>
    </physiologicalReaction>
</comment>
<evidence type="ECO:0000256" key="9">
    <source>
        <dbReference type="ARBA" id="ARBA00022723"/>
    </source>
</evidence>
<keyword evidence="12" id="KW-0106">Calcium</keyword>
<dbReference type="InterPro" id="IPR007110">
    <property type="entry name" value="Ig-like_dom"/>
</dbReference>
<evidence type="ECO:0000256" key="18">
    <source>
        <dbReference type="ARBA" id="ARBA00047610"/>
    </source>
</evidence>
<keyword evidence="11" id="KW-0677">Repeat</keyword>
<dbReference type="SUPFAM" id="SSF48726">
    <property type="entry name" value="Immunoglobulin"/>
    <property type="match status" value="2"/>
</dbReference>
<dbReference type="PRINTS" id="PR00457">
    <property type="entry name" value="ANPEROXIDASE"/>
</dbReference>
<keyword evidence="4" id="KW-0964">Secreted</keyword>
<evidence type="ECO:0000256" key="16">
    <source>
        <dbReference type="ARBA" id="ARBA00023180"/>
    </source>
</evidence>
<dbReference type="InterPro" id="IPR003599">
    <property type="entry name" value="Ig_sub"/>
</dbReference>
<name>A0AA36GI44_9BILA</name>
<evidence type="ECO:0000256" key="21">
    <source>
        <dbReference type="ARBA" id="ARBA00049501"/>
    </source>
</evidence>
<dbReference type="Pfam" id="PF07679">
    <property type="entry name" value="I-set"/>
    <property type="match status" value="2"/>
</dbReference>
<dbReference type="GO" id="GO:0004601">
    <property type="term" value="F:peroxidase activity"/>
    <property type="evidence" value="ECO:0007669"/>
    <property type="project" value="UniProtKB-KW"/>
</dbReference>
<organism evidence="26 27">
    <name type="scientific">Mesorhabditis spiculigera</name>
    <dbReference type="NCBI Taxonomy" id="96644"/>
    <lineage>
        <taxon>Eukaryota</taxon>
        <taxon>Metazoa</taxon>
        <taxon>Ecdysozoa</taxon>
        <taxon>Nematoda</taxon>
        <taxon>Chromadorea</taxon>
        <taxon>Rhabditida</taxon>
        <taxon>Rhabditina</taxon>
        <taxon>Rhabditomorpha</taxon>
        <taxon>Rhabditoidea</taxon>
        <taxon>Rhabditidae</taxon>
        <taxon>Mesorhabditinae</taxon>
        <taxon>Mesorhabditis</taxon>
    </lineage>
</organism>
<comment type="caution">
    <text evidence="26">The sequence shown here is derived from an EMBL/GenBank/DDBJ whole genome shotgun (WGS) entry which is preliminary data.</text>
</comment>